<dbReference type="Pfam" id="PF13732">
    <property type="entry name" value="DrrA1-3_C"/>
    <property type="match status" value="1"/>
</dbReference>
<dbReference type="EMBL" id="BARW01024902">
    <property type="protein sequence ID" value="GAI97213.1"/>
    <property type="molecule type" value="Genomic_DNA"/>
</dbReference>
<sequence>GVTGKRTHKGYTELMLDGRTTPQQVLSHLISRGTVINRFEVATPSLNEIFLKEVGKKS</sequence>
<organism evidence="5">
    <name type="scientific">marine sediment metagenome</name>
    <dbReference type="NCBI Taxonomy" id="412755"/>
    <lineage>
        <taxon>unclassified sequences</taxon>
        <taxon>metagenomes</taxon>
        <taxon>ecological metagenomes</taxon>
    </lineage>
</organism>
<accession>X1SW73</accession>
<evidence type="ECO:0000256" key="3">
    <source>
        <dbReference type="ARBA" id="ARBA00022840"/>
    </source>
</evidence>
<evidence type="ECO:0000256" key="1">
    <source>
        <dbReference type="ARBA" id="ARBA00022448"/>
    </source>
</evidence>
<proteinExistence type="predicted"/>
<evidence type="ECO:0000256" key="2">
    <source>
        <dbReference type="ARBA" id="ARBA00022741"/>
    </source>
</evidence>
<dbReference type="InterPro" id="IPR025302">
    <property type="entry name" value="DrrA1/2-like_C"/>
</dbReference>
<evidence type="ECO:0000259" key="4">
    <source>
        <dbReference type="Pfam" id="PF13732"/>
    </source>
</evidence>
<comment type="caution">
    <text evidence="5">The sequence shown here is derived from an EMBL/GenBank/DDBJ whole genome shotgun (WGS) entry which is preliminary data.</text>
</comment>
<reference evidence="5" key="1">
    <citation type="journal article" date="2014" name="Front. Microbiol.">
        <title>High frequency of phylogenetically diverse reductive dehalogenase-homologous genes in deep subseafloor sedimentary metagenomes.</title>
        <authorList>
            <person name="Kawai M."/>
            <person name="Futagami T."/>
            <person name="Toyoda A."/>
            <person name="Takaki Y."/>
            <person name="Nishi S."/>
            <person name="Hori S."/>
            <person name="Arai W."/>
            <person name="Tsubouchi T."/>
            <person name="Morono Y."/>
            <person name="Uchiyama I."/>
            <person name="Ito T."/>
            <person name="Fujiyama A."/>
            <person name="Inagaki F."/>
            <person name="Takami H."/>
        </authorList>
    </citation>
    <scope>NUCLEOTIDE SEQUENCE</scope>
    <source>
        <strain evidence="5">Expedition CK06-06</strain>
    </source>
</reference>
<evidence type="ECO:0000313" key="5">
    <source>
        <dbReference type="EMBL" id="GAI97213.1"/>
    </source>
</evidence>
<keyword evidence="2" id="KW-0547">Nucleotide-binding</keyword>
<feature type="domain" description="Daunorubicin resistance ATP-binding protein DrrA1/2-like C-terminal" evidence="4">
    <location>
        <begin position="3"/>
        <end position="54"/>
    </location>
</feature>
<feature type="non-terminal residue" evidence="5">
    <location>
        <position position="1"/>
    </location>
</feature>
<dbReference type="GO" id="GO:0005524">
    <property type="term" value="F:ATP binding"/>
    <property type="evidence" value="ECO:0007669"/>
    <property type="project" value="UniProtKB-KW"/>
</dbReference>
<gene>
    <name evidence="5" type="ORF">S12H4_40947</name>
</gene>
<keyword evidence="1" id="KW-0813">Transport</keyword>
<dbReference type="AlphaFoldDB" id="X1SW73"/>
<protein>
    <recommendedName>
        <fullName evidence="4">Daunorubicin resistance ATP-binding protein DrrA1/2-like C-terminal domain-containing protein</fullName>
    </recommendedName>
</protein>
<name>X1SW73_9ZZZZ</name>
<keyword evidence="3" id="KW-0067">ATP-binding</keyword>